<proteinExistence type="predicted"/>
<feature type="compositionally biased region" description="Low complexity" evidence="2">
    <location>
        <begin position="11"/>
        <end position="29"/>
    </location>
</feature>
<accession>A0A8K1CCZ9</accession>
<dbReference type="Proteomes" id="UP000794436">
    <property type="component" value="Unassembled WGS sequence"/>
</dbReference>
<dbReference type="SMART" id="SM00233">
    <property type="entry name" value="PH"/>
    <property type="match status" value="1"/>
</dbReference>
<protein>
    <recommendedName>
        <fullName evidence="7">PH domain-containing protein</fullName>
    </recommendedName>
</protein>
<feature type="region of interest" description="Disordered" evidence="2">
    <location>
        <begin position="11"/>
        <end position="30"/>
    </location>
</feature>
<dbReference type="InterPro" id="IPR000727">
    <property type="entry name" value="T_SNARE_dom"/>
</dbReference>
<organism evidence="5 6">
    <name type="scientific">Pythium oligandrum</name>
    <name type="common">Mycoparasitic fungus</name>
    <dbReference type="NCBI Taxonomy" id="41045"/>
    <lineage>
        <taxon>Eukaryota</taxon>
        <taxon>Sar</taxon>
        <taxon>Stramenopiles</taxon>
        <taxon>Oomycota</taxon>
        <taxon>Peronosporomycetes</taxon>
        <taxon>Pythiales</taxon>
        <taxon>Pythiaceae</taxon>
        <taxon>Pythium</taxon>
    </lineage>
</organism>
<dbReference type="AlphaFoldDB" id="A0A8K1CCZ9"/>
<dbReference type="InterPro" id="IPR001849">
    <property type="entry name" value="PH_domain"/>
</dbReference>
<evidence type="ECO:0008006" key="7">
    <source>
        <dbReference type="Google" id="ProtNLM"/>
    </source>
</evidence>
<dbReference type="Pfam" id="PF00169">
    <property type="entry name" value="PH"/>
    <property type="match status" value="1"/>
</dbReference>
<evidence type="ECO:0000259" key="4">
    <source>
        <dbReference type="PROSITE" id="PS50192"/>
    </source>
</evidence>
<dbReference type="SUPFAM" id="SSF50729">
    <property type="entry name" value="PH domain-like"/>
    <property type="match status" value="1"/>
</dbReference>
<evidence type="ECO:0000256" key="2">
    <source>
        <dbReference type="SAM" id="MobiDB-lite"/>
    </source>
</evidence>
<comment type="caution">
    <text evidence="5">The sequence shown here is derived from an EMBL/GenBank/DDBJ whole genome shotgun (WGS) entry which is preliminary data.</text>
</comment>
<name>A0A8K1CCZ9_PYTOL</name>
<dbReference type="InterPro" id="IPR011993">
    <property type="entry name" value="PH-like_dom_sf"/>
</dbReference>
<keyword evidence="1" id="KW-0175">Coiled coil</keyword>
<evidence type="ECO:0000259" key="3">
    <source>
        <dbReference type="PROSITE" id="PS50003"/>
    </source>
</evidence>
<sequence>MNILHLPVGATSHPTASSPPSSPTAKPTSCEGYVTKRGHFRKSWRVRYLVLNGADLLVSYFDSKEVAHTPGAVPKGSFYLSSVEKHEYFVGILGAKEKPFGFKLVGHAPRKGYVELDIFVETLGDLNKWLEVCQNALEASKKLTRNGLTDISTSKTMFGFSPSSSPQKQMQKLATSKEAMLKQAIQEIESAKLIGREACQEIVIQGEKLDHIETELGHVQTDLDHADKLLRHMKNPFLHMFSNDERVKPQPGAAAAPTPAHSIHSVVQGEAGGDMPLAVTGDMSDIERLASLLGELEQQATLLNEEAAKSTGQIERISEQLTTVNDRVKTQTKKANTTITRA</sequence>
<dbReference type="SUPFAM" id="SSF58038">
    <property type="entry name" value="SNARE fusion complex"/>
    <property type="match status" value="1"/>
</dbReference>
<reference evidence="5" key="1">
    <citation type="submission" date="2019-03" db="EMBL/GenBank/DDBJ databases">
        <title>Long read genome sequence of the mycoparasitic Pythium oligandrum ATCC 38472 isolated from sugarbeet rhizosphere.</title>
        <authorList>
            <person name="Gaulin E."/>
        </authorList>
    </citation>
    <scope>NUCLEOTIDE SEQUENCE</scope>
    <source>
        <strain evidence="5">ATCC 38472_TT</strain>
    </source>
</reference>
<evidence type="ECO:0000256" key="1">
    <source>
        <dbReference type="SAM" id="Coils"/>
    </source>
</evidence>
<dbReference type="Gene3D" id="1.20.5.110">
    <property type="match status" value="1"/>
</dbReference>
<keyword evidence="6" id="KW-1185">Reference proteome</keyword>
<dbReference type="PROSITE" id="PS50003">
    <property type="entry name" value="PH_DOMAIN"/>
    <property type="match status" value="1"/>
</dbReference>
<dbReference type="Gene3D" id="2.30.29.30">
    <property type="entry name" value="Pleckstrin-homology domain (PH domain)/Phosphotyrosine-binding domain (PTB)"/>
    <property type="match status" value="1"/>
</dbReference>
<evidence type="ECO:0000313" key="5">
    <source>
        <dbReference type="EMBL" id="TMW60353.1"/>
    </source>
</evidence>
<feature type="coiled-coil region" evidence="1">
    <location>
        <begin position="286"/>
        <end position="313"/>
    </location>
</feature>
<dbReference type="OrthoDB" id="185175at2759"/>
<evidence type="ECO:0000313" key="6">
    <source>
        <dbReference type="Proteomes" id="UP000794436"/>
    </source>
</evidence>
<gene>
    <name evidence="5" type="ORF">Poli38472_000395</name>
</gene>
<feature type="domain" description="PH" evidence="3">
    <location>
        <begin position="27"/>
        <end position="138"/>
    </location>
</feature>
<dbReference type="PROSITE" id="PS50192">
    <property type="entry name" value="T_SNARE"/>
    <property type="match status" value="1"/>
</dbReference>
<dbReference type="EMBL" id="SPLM01000108">
    <property type="protein sequence ID" value="TMW60353.1"/>
    <property type="molecule type" value="Genomic_DNA"/>
</dbReference>
<feature type="domain" description="T-SNARE coiled-coil homology" evidence="4">
    <location>
        <begin position="171"/>
        <end position="233"/>
    </location>
</feature>